<feature type="domain" description="Glycosyl-hydrolase 97 C-terminal oligomerisation" evidence="1">
    <location>
        <begin position="1"/>
        <end position="55"/>
    </location>
</feature>
<protein>
    <submittedName>
        <fullName evidence="2">Alpha-glucosidase</fullName>
        <ecNumber evidence="2">3.2.1.22</ecNumber>
    </submittedName>
</protein>
<evidence type="ECO:0000313" key="2">
    <source>
        <dbReference type="EMBL" id="KAA6312829.1"/>
    </source>
</evidence>
<dbReference type="EMBL" id="SNRY01006336">
    <property type="protein sequence ID" value="KAA6312829.1"/>
    <property type="molecule type" value="Genomic_DNA"/>
</dbReference>
<feature type="non-terminal residue" evidence="2">
    <location>
        <position position="1"/>
    </location>
</feature>
<dbReference type="GO" id="GO:0004557">
    <property type="term" value="F:alpha-galactosidase activity"/>
    <property type="evidence" value="ECO:0007669"/>
    <property type="project" value="UniProtKB-EC"/>
</dbReference>
<comment type="caution">
    <text evidence="2">The sequence shown here is derived from an EMBL/GenBank/DDBJ whole genome shotgun (WGS) entry which is preliminary data.</text>
</comment>
<gene>
    <name evidence="2" type="ORF">EZS27_036304</name>
</gene>
<reference evidence="2" key="1">
    <citation type="submission" date="2019-03" db="EMBL/GenBank/DDBJ databases">
        <title>Single cell metagenomics reveals metabolic interactions within the superorganism composed of flagellate Streblomastix strix and complex community of Bacteroidetes bacteria on its surface.</title>
        <authorList>
            <person name="Treitli S.C."/>
            <person name="Kolisko M."/>
            <person name="Husnik F."/>
            <person name="Keeling P."/>
            <person name="Hampl V."/>
        </authorList>
    </citation>
    <scope>NUCLEOTIDE SEQUENCE</scope>
    <source>
        <strain evidence="2">STM</strain>
    </source>
</reference>
<dbReference type="AlphaFoldDB" id="A0A5J4PVW9"/>
<dbReference type="Pfam" id="PF14509">
    <property type="entry name" value="GH97_C"/>
    <property type="match status" value="1"/>
</dbReference>
<name>A0A5J4PVW9_9ZZZZ</name>
<dbReference type="EC" id="3.2.1.22" evidence="2"/>
<dbReference type="InterPro" id="IPR029483">
    <property type="entry name" value="GH97_C"/>
</dbReference>
<keyword evidence="2" id="KW-0378">Hydrolase</keyword>
<sequence length="59" mass="6609">FLDKDTKYKAKIFRDGDNADYKTNPYAVAIEEKEVTSQSIILLRLAAGGGTAIILERLY</sequence>
<keyword evidence="2" id="KW-0326">Glycosidase</keyword>
<proteinExistence type="predicted"/>
<organism evidence="2">
    <name type="scientific">termite gut metagenome</name>
    <dbReference type="NCBI Taxonomy" id="433724"/>
    <lineage>
        <taxon>unclassified sequences</taxon>
        <taxon>metagenomes</taxon>
        <taxon>organismal metagenomes</taxon>
    </lineage>
</organism>
<accession>A0A5J4PVW9</accession>
<dbReference type="InterPro" id="IPR013785">
    <property type="entry name" value="Aldolase_TIM"/>
</dbReference>
<dbReference type="Gene3D" id="3.20.20.70">
    <property type="entry name" value="Aldolase class I"/>
    <property type="match status" value="1"/>
</dbReference>
<evidence type="ECO:0000259" key="1">
    <source>
        <dbReference type="Pfam" id="PF14509"/>
    </source>
</evidence>